<dbReference type="Pfam" id="PF12796">
    <property type="entry name" value="Ank_2"/>
    <property type="match status" value="2"/>
</dbReference>
<dbReference type="Gene3D" id="3.40.50.1240">
    <property type="entry name" value="Phosphoglycerate mutase-like"/>
    <property type="match status" value="1"/>
</dbReference>
<dbReference type="SMART" id="SM00248">
    <property type="entry name" value="ANK"/>
    <property type="match status" value="7"/>
</dbReference>
<dbReference type="InterPro" id="IPR002110">
    <property type="entry name" value="Ankyrin_rpt"/>
</dbReference>
<dbReference type="SUPFAM" id="SSF54593">
    <property type="entry name" value="Glyoxalase/Bleomycin resistance protein/Dihydroxybiphenyl dioxygenase"/>
    <property type="match status" value="1"/>
</dbReference>
<evidence type="ECO:0000313" key="17">
    <source>
        <dbReference type="EMBL" id="CAF3024677.1"/>
    </source>
</evidence>
<evidence type="ECO:0000256" key="7">
    <source>
        <dbReference type="ARBA" id="ARBA00022737"/>
    </source>
</evidence>
<organism evidence="17 18">
    <name type="scientific">Lepeophtheirus salmonis</name>
    <name type="common">Salmon louse</name>
    <name type="synonym">Caligus salmonis</name>
    <dbReference type="NCBI Taxonomy" id="72036"/>
    <lineage>
        <taxon>Eukaryota</taxon>
        <taxon>Metazoa</taxon>
        <taxon>Ecdysozoa</taxon>
        <taxon>Arthropoda</taxon>
        <taxon>Crustacea</taxon>
        <taxon>Multicrustacea</taxon>
        <taxon>Hexanauplia</taxon>
        <taxon>Copepoda</taxon>
        <taxon>Siphonostomatoida</taxon>
        <taxon>Caligidae</taxon>
        <taxon>Lepeophtheirus</taxon>
    </lineage>
</organism>
<dbReference type="Pfam" id="PF00328">
    <property type="entry name" value="His_Phos_2"/>
    <property type="match status" value="1"/>
</dbReference>
<dbReference type="InterPro" id="IPR000560">
    <property type="entry name" value="His_Pase_clade-2"/>
</dbReference>
<keyword evidence="6 15" id="KW-0812">Transmembrane</keyword>
<dbReference type="InterPro" id="IPR004360">
    <property type="entry name" value="Glyas_Fos-R_dOase_dom"/>
</dbReference>
<evidence type="ECO:0000256" key="2">
    <source>
        <dbReference type="ARBA" id="ARBA00006375"/>
    </source>
</evidence>
<dbReference type="Gene3D" id="3.10.180.10">
    <property type="entry name" value="2,3-Dihydroxybiphenyl 1,2-Dioxygenase, domain 1"/>
    <property type="match status" value="1"/>
</dbReference>
<dbReference type="GO" id="GO:0005471">
    <property type="term" value="F:ATP:ADP antiporter activity"/>
    <property type="evidence" value="ECO:0007669"/>
    <property type="project" value="InterPro"/>
</dbReference>
<evidence type="ECO:0000256" key="10">
    <source>
        <dbReference type="ARBA" id="ARBA00023128"/>
    </source>
</evidence>
<keyword evidence="5" id="KW-0050">Antiport</keyword>
<evidence type="ECO:0000256" key="8">
    <source>
        <dbReference type="ARBA" id="ARBA00022792"/>
    </source>
</evidence>
<dbReference type="SUPFAM" id="SSF53254">
    <property type="entry name" value="Phosphoglycerate mutase-like"/>
    <property type="match status" value="1"/>
</dbReference>
<dbReference type="InterPro" id="IPR023395">
    <property type="entry name" value="MCP_dom_sf"/>
</dbReference>
<dbReference type="GO" id="GO:1990544">
    <property type="term" value="P:mitochondrial ATP transmembrane transport"/>
    <property type="evidence" value="ECO:0007669"/>
    <property type="project" value="InterPro"/>
</dbReference>
<dbReference type="InterPro" id="IPR018108">
    <property type="entry name" value="MCP_transmembrane"/>
</dbReference>
<dbReference type="PRINTS" id="PR00926">
    <property type="entry name" value="MITOCARRIER"/>
</dbReference>
<dbReference type="GO" id="GO:1901029">
    <property type="term" value="P:negative regulation of mitochondrial outer membrane permeabilization involved in apoptotic signaling pathway"/>
    <property type="evidence" value="ECO:0007669"/>
    <property type="project" value="TreeGrafter"/>
</dbReference>
<sequence length="1424" mass="161179">MLSGVAAAVSKTAAAPIERVKLLVQNQHEMMKQGRLDKPYSGVVDCTMRTLKSEGALNFAFKDTIKGIFKTAKDAPQTEKFAKNILSGGCAGSLSLTFVYSLDYARTRLANDAKTKDGKREFSEGSPSPVWGIFIYRGMYFGLYDSIKPILLGSDAGLFRFLPLGRRMMMTSGQAVKYKGAMDCGMQILKNEGFMSMMKGAGANILRGVAGAGLKHYILLLRTVGNYLMMSGLLLRRGLSSAVKGMSSNLWSLGKLNHVAIATKDLQKSINFYKDVLGANVSSPDNLKDHGVTVVFVELENTKNRVITPFGKLLRLSKRKNIRCLAKDTKIGAHGKPVMFLHPKDCSGVLDFCGIITIKKIMTRKNKMFEESDLFKKNVLESFSMRHKLENIMSAQNITVLYNVCRYGQAWNPQVFFEPWCPLFTPEEMSILEYREDVLDYWEDGIESEINYRPACVLITHLLESLKDPLKATVNFSHSRAIRKFLVLLKYLDDKVALDIDNYLLFKNSRKWRSSFVYPFGANIAIVVRNCQSPNISKTIGLFLNENLIQIPGCNEKWCDYYKFIEIMSQLNKNCDLSAFCFVLKLMGFYLHWRVQSYYDKNRESVFNRLSVGNQSNSSFTSIDFCSIQVLPKNEVEAYTFLRDISSNYKKFQNLKTAPINQNSILHLAVILGDTYLLSTLLTFSKTSNLDINLQNAKGDTPLHLAVDYNERGAVEQLLKAKSNTEILNNLGYTPVQIATLKQNAPILQILIRQGECVSESKDITSRNLSCDSVDISLLGGHKSQEAKLMKHGFPILRSLLHDFTYCPDLIEVEDILETSPGLILHYFCILDFQEGVKKLFHEPFVVNPNVTNKNGFSALWVASWSNHIDCAHIVLKQDGDPNFACSVNGFTPLHLAVLNFHENRVNETCDFIDHLIQCGANLKKVNSCGETAAAHLAVQTANFRVISKFVSALGPELLELKESEDSECSFFMYAVGRLDEKSIYQLITMGAPLISSNVWGESLSGKIVILSDSKLPLQEAVAGGNSDNYFNALLRCSLMDIKDRIVDEKTYFVFLCCHLIAAARDLRSDVIRMIFQNIEDIDMLHSLLLFKDTSSVDDTFTKTLSSMGSREYKEMGLRCLRNQLKGDELLTWTIETFTVFYDRTVAQKCVFPLMALVPVFFSIFNFTYDYYSDISLTLQYFSDSSFRNSFLVDDFNATLKNNHCRNFTPTPHQFFIAFAVNLICITAPLLVFFFMCVWEIQSALHSNGFCCPDIMAMFLSLFFTPFFVLYVAGRQVYYKFRHARAKQKNLFRDQLRKSEFFWGITRSAEAGLESCGQLILQIWLLSFNFYSLLGLSFEQFLKKSLHGVVLILSFSINEADDIEQSLGKVFLSVISLVFSVSSGYRMLKRGSLRMNNAVFYLSFHFFSSTRKNLRCESILCWGP</sequence>
<dbReference type="GO" id="GO:0140021">
    <property type="term" value="P:mitochondrial ADP transmembrane transport"/>
    <property type="evidence" value="ECO:0007669"/>
    <property type="project" value="InterPro"/>
</dbReference>
<dbReference type="InterPro" id="IPR029033">
    <property type="entry name" value="His_PPase_superfam"/>
</dbReference>
<dbReference type="PROSITE" id="PS50088">
    <property type="entry name" value="ANK_REPEAT"/>
    <property type="match status" value="2"/>
</dbReference>
<proteinExistence type="inferred from homology"/>
<evidence type="ECO:0000256" key="6">
    <source>
        <dbReference type="ARBA" id="ARBA00022692"/>
    </source>
</evidence>
<feature type="repeat" description="ANK" evidence="14">
    <location>
        <begin position="698"/>
        <end position="730"/>
    </location>
</feature>
<dbReference type="PROSITE" id="PS50297">
    <property type="entry name" value="ANK_REP_REGION"/>
    <property type="match status" value="1"/>
</dbReference>
<comment type="catalytic activity">
    <reaction evidence="12">
        <text>ADP(in) + ATP(out) = ADP(out) + ATP(in)</text>
        <dbReference type="Rhea" id="RHEA:34999"/>
        <dbReference type="ChEBI" id="CHEBI:30616"/>
        <dbReference type="ChEBI" id="CHEBI:456216"/>
    </reaction>
    <physiologicalReaction direction="left-to-right" evidence="12">
        <dbReference type="Rhea" id="RHEA:35000"/>
    </physiologicalReaction>
</comment>
<gene>
    <name evidence="17" type="ORF">LSAA_14243</name>
</gene>
<dbReference type="Pfam" id="PF00153">
    <property type="entry name" value="Mito_carr"/>
    <property type="match status" value="3"/>
</dbReference>
<comment type="subcellular location">
    <subcellularLocation>
        <location evidence="1">Mitochondrion inner membrane</location>
        <topology evidence="1">Multi-pass membrane protein</topology>
    </subcellularLocation>
</comment>
<dbReference type="Gene3D" id="1.50.40.10">
    <property type="entry name" value="Mitochondrial carrier domain"/>
    <property type="match status" value="1"/>
</dbReference>
<dbReference type="GO" id="GO:0005743">
    <property type="term" value="C:mitochondrial inner membrane"/>
    <property type="evidence" value="ECO:0007669"/>
    <property type="project" value="UniProtKB-SubCell"/>
</dbReference>
<dbReference type="InterPro" id="IPR029068">
    <property type="entry name" value="Glyas_Bleomycin-R_OHBP_Dase"/>
</dbReference>
<dbReference type="PANTHER" id="PTHR45635">
    <property type="entry name" value="ADP,ATP CARRIER PROTEIN 1-RELATED-RELATED"/>
    <property type="match status" value="1"/>
</dbReference>
<dbReference type="SUPFAM" id="SSF103506">
    <property type="entry name" value="Mitochondrial carrier"/>
    <property type="match status" value="1"/>
</dbReference>
<evidence type="ECO:0000256" key="3">
    <source>
        <dbReference type="ARBA" id="ARBA00011245"/>
    </source>
</evidence>
<protein>
    <submittedName>
        <fullName evidence="17">SLC25A4S</fullName>
    </submittedName>
</protein>
<dbReference type="PROSITE" id="PS50920">
    <property type="entry name" value="SOLCAR"/>
    <property type="match status" value="1"/>
</dbReference>
<comment type="function">
    <text evidence="13">ADP:ATP antiporter that mediates import of ADP into the mitochondrial matrix for ATP synthesis, and export of ATP out to fuel the cell. Cycles between the cytoplasmic-open state (c-state) and the matrix-open state (m-state): operates by the alternating access mechanism with a single substrate-binding site intermittently exposed to either the cytosolic (c-state) or matrix (m-state) side of the inner mitochondrial membrane.</text>
</comment>
<keyword evidence="4" id="KW-0813">Transport</keyword>
<dbReference type="InterPro" id="IPR002067">
    <property type="entry name" value="MCP"/>
</dbReference>
<keyword evidence="10" id="KW-0496">Mitochondrion</keyword>
<evidence type="ECO:0000256" key="4">
    <source>
        <dbReference type="ARBA" id="ARBA00022448"/>
    </source>
</evidence>
<dbReference type="EMBL" id="HG994587">
    <property type="protein sequence ID" value="CAF3024677.1"/>
    <property type="molecule type" value="Genomic_DNA"/>
</dbReference>
<dbReference type="SUPFAM" id="SSF48403">
    <property type="entry name" value="Ankyrin repeat"/>
    <property type="match status" value="1"/>
</dbReference>
<name>A0A7R8D7D0_LEPSM</name>
<dbReference type="Proteomes" id="UP000675881">
    <property type="component" value="Chromosome 8"/>
</dbReference>
<evidence type="ECO:0000256" key="5">
    <source>
        <dbReference type="ARBA" id="ARBA00022449"/>
    </source>
</evidence>
<feature type="repeat" description="Solcar" evidence="15">
    <location>
        <begin position="79"/>
        <end position="225"/>
    </location>
</feature>
<keyword evidence="8" id="KW-0999">Mitochondrion inner membrane</keyword>
<keyword evidence="7" id="KW-0677">Repeat</keyword>
<dbReference type="InterPro" id="IPR036770">
    <property type="entry name" value="Ankyrin_rpt-contain_sf"/>
</dbReference>
<comment type="similarity">
    <text evidence="2">Belongs to the mitochondrial carrier (TC 2.A.29) family.</text>
</comment>
<evidence type="ECO:0000256" key="1">
    <source>
        <dbReference type="ARBA" id="ARBA00004448"/>
    </source>
</evidence>
<feature type="domain" description="Glyoxalase/fosfomycin resistance/dioxygenase" evidence="16">
    <location>
        <begin position="255"/>
        <end position="283"/>
    </location>
</feature>
<evidence type="ECO:0000259" key="16">
    <source>
        <dbReference type="Pfam" id="PF00903"/>
    </source>
</evidence>
<evidence type="ECO:0000313" key="18">
    <source>
        <dbReference type="Proteomes" id="UP000675881"/>
    </source>
</evidence>
<feature type="repeat" description="ANK" evidence="14">
    <location>
        <begin position="889"/>
        <end position="928"/>
    </location>
</feature>
<accession>A0A7R8D7D0</accession>
<keyword evidence="11 15" id="KW-0472">Membrane</keyword>
<evidence type="ECO:0000256" key="14">
    <source>
        <dbReference type="PROSITE-ProRule" id="PRU00023"/>
    </source>
</evidence>
<evidence type="ECO:0000256" key="13">
    <source>
        <dbReference type="ARBA" id="ARBA00045250"/>
    </source>
</evidence>
<dbReference type="InterPro" id="IPR002113">
    <property type="entry name" value="ADT_euk_type"/>
</dbReference>
<evidence type="ECO:0000256" key="12">
    <source>
        <dbReference type="ARBA" id="ARBA00024143"/>
    </source>
</evidence>
<dbReference type="PANTHER" id="PTHR45635:SF14">
    <property type="entry name" value="ADP_ATP TRANSLOCASE"/>
    <property type="match status" value="1"/>
</dbReference>
<dbReference type="Pfam" id="PF00903">
    <property type="entry name" value="Glyoxalase"/>
    <property type="match status" value="1"/>
</dbReference>
<dbReference type="Gene3D" id="1.25.40.20">
    <property type="entry name" value="Ankyrin repeat-containing domain"/>
    <property type="match status" value="2"/>
</dbReference>
<keyword evidence="9" id="KW-1133">Transmembrane helix</keyword>
<reference evidence="17" key="1">
    <citation type="submission" date="2021-02" db="EMBL/GenBank/DDBJ databases">
        <authorList>
            <person name="Bekaert M."/>
        </authorList>
    </citation>
    <scope>NUCLEOTIDE SEQUENCE</scope>
    <source>
        <strain evidence="17">IoA-00</strain>
    </source>
</reference>
<dbReference type="GO" id="GO:0016791">
    <property type="term" value="F:phosphatase activity"/>
    <property type="evidence" value="ECO:0007669"/>
    <property type="project" value="UniProtKB-ARBA"/>
</dbReference>
<keyword evidence="14" id="KW-0040">ANK repeat</keyword>
<evidence type="ECO:0000256" key="9">
    <source>
        <dbReference type="ARBA" id="ARBA00022989"/>
    </source>
</evidence>
<dbReference type="OrthoDB" id="20727at2759"/>
<evidence type="ECO:0000256" key="15">
    <source>
        <dbReference type="PROSITE-ProRule" id="PRU00282"/>
    </source>
</evidence>
<comment type="subunit">
    <text evidence="3">Monomer.</text>
</comment>
<keyword evidence="18" id="KW-1185">Reference proteome</keyword>
<evidence type="ECO:0000256" key="11">
    <source>
        <dbReference type="ARBA" id="ARBA00023136"/>
    </source>
</evidence>